<name>A0A409YEH8_9AGAR</name>
<evidence type="ECO:0000313" key="4">
    <source>
        <dbReference type="Proteomes" id="UP000284842"/>
    </source>
</evidence>
<evidence type="ECO:0000313" key="3">
    <source>
        <dbReference type="EMBL" id="PPR01416.1"/>
    </source>
</evidence>
<evidence type="ECO:0000259" key="2">
    <source>
        <dbReference type="Pfam" id="PF20499"/>
    </source>
</evidence>
<dbReference type="InParanoid" id="A0A409YEH8"/>
<feature type="domain" description="DUF6729" evidence="2">
    <location>
        <begin position="94"/>
        <end position="266"/>
    </location>
</feature>
<comment type="caution">
    <text evidence="3">The sequence shown here is derived from an EMBL/GenBank/DDBJ whole genome shotgun (WGS) entry which is preliminary data.</text>
</comment>
<evidence type="ECO:0000256" key="1">
    <source>
        <dbReference type="SAM" id="MobiDB-lite"/>
    </source>
</evidence>
<sequence length="503" mass="56558">MNESSSSLSPLISPTTTAPPVVDALQASYTPNAPNTNQWPPKLPPLYGKLKTFLFPVKDPYFTLRSMGDAITPNPLLSPQFLLRDPECLVDRIPCPICQVKLNRHDEIPRPRRYVTLTGHVWVIGYRYRCLSCVNPLSGKKTRTFRSWDPRILAGLPTSLLASFPATFTHRGGLANDVFSLMRVCLQSGMGAGQLSDALQELHHLRHDTCRLQYLDHLVEHRSVERRSQQRSNKTFQIFPSFDDRTSNGPMSFVPSAQWLRDMYDQFIEDHRQDINQHMSMLSSDVCAIDHSHKITKHIAKIDGERVFCGLLTITNQLGEIRSCNLVATKAHSQFEFVLKKIRDSLKLYGHSQPKLFFTDNMQDKAFLEASFPSLREGVTPVEKYGHLELFKLPPGVRVLIKDNVTSINLAMFFLRMAVHGSTPFDVVCHRSQLRVYHPQPSDTQAPSPTTPSAEVSTSVTPALESVGIESAIPDSIPHSSISLDSSAIGVEFVPRFDAWQPM</sequence>
<keyword evidence="4" id="KW-1185">Reference proteome</keyword>
<organism evidence="3 4">
    <name type="scientific">Panaeolus cyanescens</name>
    <dbReference type="NCBI Taxonomy" id="181874"/>
    <lineage>
        <taxon>Eukaryota</taxon>
        <taxon>Fungi</taxon>
        <taxon>Dikarya</taxon>
        <taxon>Basidiomycota</taxon>
        <taxon>Agaricomycotina</taxon>
        <taxon>Agaricomycetes</taxon>
        <taxon>Agaricomycetidae</taxon>
        <taxon>Agaricales</taxon>
        <taxon>Agaricineae</taxon>
        <taxon>Galeropsidaceae</taxon>
        <taxon>Panaeolus</taxon>
    </lineage>
</organism>
<proteinExistence type="predicted"/>
<feature type="compositionally biased region" description="Polar residues" evidence="1">
    <location>
        <begin position="441"/>
        <end position="459"/>
    </location>
</feature>
<dbReference type="OrthoDB" id="1920326at2759"/>
<gene>
    <name evidence="3" type="ORF">CVT24_006209</name>
</gene>
<reference evidence="3 4" key="1">
    <citation type="journal article" date="2018" name="Evol. Lett.">
        <title>Horizontal gene cluster transfer increased hallucinogenic mushroom diversity.</title>
        <authorList>
            <person name="Reynolds H.T."/>
            <person name="Vijayakumar V."/>
            <person name="Gluck-Thaler E."/>
            <person name="Korotkin H.B."/>
            <person name="Matheny P.B."/>
            <person name="Slot J.C."/>
        </authorList>
    </citation>
    <scope>NUCLEOTIDE SEQUENCE [LARGE SCALE GENOMIC DNA]</scope>
    <source>
        <strain evidence="3 4">2629</strain>
    </source>
</reference>
<feature type="region of interest" description="Disordered" evidence="1">
    <location>
        <begin position="438"/>
        <end position="459"/>
    </location>
</feature>
<dbReference type="AlphaFoldDB" id="A0A409YEH8"/>
<dbReference type="InterPro" id="IPR046616">
    <property type="entry name" value="DUF6729"/>
</dbReference>
<accession>A0A409YEH8</accession>
<dbReference type="STRING" id="181874.A0A409YEH8"/>
<dbReference type="Proteomes" id="UP000284842">
    <property type="component" value="Unassembled WGS sequence"/>
</dbReference>
<dbReference type="Pfam" id="PF20499">
    <property type="entry name" value="DUF6729"/>
    <property type="match status" value="1"/>
</dbReference>
<protein>
    <recommendedName>
        <fullName evidence="2">DUF6729 domain-containing protein</fullName>
    </recommendedName>
</protein>
<dbReference type="EMBL" id="NHTK01001250">
    <property type="protein sequence ID" value="PPR01416.1"/>
    <property type="molecule type" value="Genomic_DNA"/>
</dbReference>